<dbReference type="InterPro" id="IPR000182">
    <property type="entry name" value="GNAT_dom"/>
</dbReference>
<gene>
    <name evidence="5" type="ORF">GCM10009864_07260</name>
</gene>
<dbReference type="EMBL" id="BAAARK010000001">
    <property type="protein sequence ID" value="GAA2647027.1"/>
    <property type="molecule type" value="Genomic_DNA"/>
</dbReference>
<comment type="similarity">
    <text evidence="3">Belongs to the acetyltransferase family. RimJ subfamily.</text>
</comment>
<organism evidence="5 6">
    <name type="scientific">Streptomyces lunalinharesii</name>
    <dbReference type="NCBI Taxonomy" id="333384"/>
    <lineage>
        <taxon>Bacteria</taxon>
        <taxon>Bacillati</taxon>
        <taxon>Actinomycetota</taxon>
        <taxon>Actinomycetes</taxon>
        <taxon>Kitasatosporales</taxon>
        <taxon>Streptomycetaceae</taxon>
        <taxon>Streptomyces</taxon>
    </lineage>
</organism>
<evidence type="ECO:0000256" key="2">
    <source>
        <dbReference type="ARBA" id="ARBA00023315"/>
    </source>
</evidence>
<feature type="domain" description="N-acetyltransferase" evidence="4">
    <location>
        <begin position="28"/>
        <end position="190"/>
    </location>
</feature>
<dbReference type="Pfam" id="PF13302">
    <property type="entry name" value="Acetyltransf_3"/>
    <property type="match status" value="1"/>
</dbReference>
<dbReference type="PROSITE" id="PS51186">
    <property type="entry name" value="GNAT"/>
    <property type="match status" value="1"/>
</dbReference>
<keyword evidence="2" id="KW-0012">Acyltransferase</keyword>
<evidence type="ECO:0000313" key="5">
    <source>
        <dbReference type="EMBL" id="GAA2647027.1"/>
    </source>
</evidence>
<dbReference type="Gene3D" id="3.40.630.30">
    <property type="match status" value="1"/>
</dbReference>
<keyword evidence="1" id="KW-0808">Transferase</keyword>
<dbReference type="SUPFAM" id="SSF55729">
    <property type="entry name" value="Acyl-CoA N-acyltransferases (Nat)"/>
    <property type="match status" value="1"/>
</dbReference>
<proteinExistence type="inferred from homology"/>
<evidence type="ECO:0000259" key="4">
    <source>
        <dbReference type="PROSITE" id="PS51186"/>
    </source>
</evidence>
<evidence type="ECO:0000313" key="6">
    <source>
        <dbReference type="Proteomes" id="UP001500994"/>
    </source>
</evidence>
<evidence type="ECO:0000256" key="1">
    <source>
        <dbReference type="ARBA" id="ARBA00022679"/>
    </source>
</evidence>
<dbReference type="InterPro" id="IPR051531">
    <property type="entry name" value="N-acetyltransferase"/>
</dbReference>
<dbReference type="Proteomes" id="UP001500994">
    <property type="component" value="Unassembled WGS sequence"/>
</dbReference>
<evidence type="ECO:0000256" key="3">
    <source>
        <dbReference type="ARBA" id="ARBA00038502"/>
    </source>
</evidence>
<name>A0ABP6DNI7_9ACTN</name>
<protein>
    <submittedName>
        <fullName evidence="5">GNAT family protein</fullName>
    </submittedName>
</protein>
<dbReference type="InterPro" id="IPR016181">
    <property type="entry name" value="Acyl_CoA_acyltransferase"/>
</dbReference>
<reference evidence="6" key="1">
    <citation type="journal article" date="2019" name="Int. J. Syst. Evol. Microbiol.">
        <title>The Global Catalogue of Microorganisms (GCM) 10K type strain sequencing project: providing services to taxonomists for standard genome sequencing and annotation.</title>
        <authorList>
            <consortium name="The Broad Institute Genomics Platform"/>
            <consortium name="The Broad Institute Genome Sequencing Center for Infectious Disease"/>
            <person name="Wu L."/>
            <person name="Ma J."/>
        </authorList>
    </citation>
    <scope>NUCLEOTIDE SEQUENCE [LARGE SCALE GENOMIC DNA]</scope>
    <source>
        <strain evidence="6">JCM 16374</strain>
    </source>
</reference>
<dbReference type="PANTHER" id="PTHR43792">
    <property type="entry name" value="GNAT FAMILY, PUTATIVE (AFU_ORTHOLOGUE AFUA_3G00765)-RELATED-RELATED"/>
    <property type="match status" value="1"/>
</dbReference>
<sequence>MRLVRRRSHSYDLRMTRTDRYLARGPRVGIRHFTAADRAEFTGLSRQSTELHRPWLFPPDDDAAFDGYLARLQEPLREGFLICEHDSGRIAGYLTINNIVHGAFRSGAIGYGAFAPAAGRGLMSEGLRLVLRYAFGHLGLHRLEANIQPTNRQSISLVERAGFRLEGFSPDFLFVDGAWRDHERWAVTREMVPEDADDRTDR</sequence>
<accession>A0ABP6DNI7</accession>
<comment type="caution">
    <text evidence="5">The sequence shown here is derived from an EMBL/GenBank/DDBJ whole genome shotgun (WGS) entry which is preliminary data.</text>
</comment>
<dbReference type="PANTHER" id="PTHR43792:SF8">
    <property type="entry name" value="[RIBOSOMAL PROTEIN US5]-ALANINE N-ACETYLTRANSFERASE"/>
    <property type="match status" value="1"/>
</dbReference>
<keyword evidence="6" id="KW-1185">Reference proteome</keyword>